<feature type="compositionally biased region" description="Acidic residues" evidence="1">
    <location>
        <begin position="215"/>
        <end position="234"/>
    </location>
</feature>
<reference evidence="2" key="1">
    <citation type="submission" date="2021-01" db="EMBL/GenBank/DDBJ databases">
        <authorList>
            <person name="Corre E."/>
            <person name="Pelletier E."/>
            <person name="Niang G."/>
            <person name="Scheremetjew M."/>
            <person name="Finn R."/>
            <person name="Kale V."/>
            <person name="Holt S."/>
            <person name="Cochrane G."/>
            <person name="Meng A."/>
            <person name="Brown T."/>
            <person name="Cohen L."/>
        </authorList>
    </citation>
    <scope>NUCLEOTIDE SEQUENCE</scope>
    <source>
        <strain evidence="2">GSO104</strain>
    </source>
</reference>
<evidence type="ECO:0000313" key="2">
    <source>
        <dbReference type="EMBL" id="CAE4588513.1"/>
    </source>
</evidence>
<proteinExistence type="predicted"/>
<feature type="region of interest" description="Disordered" evidence="1">
    <location>
        <begin position="97"/>
        <end position="119"/>
    </location>
</feature>
<dbReference type="EMBL" id="HBNS01006402">
    <property type="protein sequence ID" value="CAE4588513.1"/>
    <property type="molecule type" value="Transcribed_RNA"/>
</dbReference>
<organism evidence="2">
    <name type="scientific">Ditylum brightwellii</name>
    <dbReference type="NCBI Taxonomy" id="49249"/>
    <lineage>
        <taxon>Eukaryota</taxon>
        <taxon>Sar</taxon>
        <taxon>Stramenopiles</taxon>
        <taxon>Ochrophyta</taxon>
        <taxon>Bacillariophyta</taxon>
        <taxon>Mediophyceae</taxon>
        <taxon>Lithodesmiophycidae</taxon>
        <taxon>Lithodesmiales</taxon>
        <taxon>Lithodesmiaceae</taxon>
        <taxon>Ditylum</taxon>
    </lineage>
</organism>
<sequence>MVHNTSHADESTMRGIREFCPNDRITLGKFIQLASEQPDVLKPIIDAQQLVQGQVFSVNFWRRRTDKRRRKFGRTEIPIGMSWESLMELFASYEGNKSDAKDNDDSMMNEEKTNSAKKLGSEENKVDLRLKEERREEKLKIKLNQIEAELEKNYIIDEIHLRKEFRLKLWKILWAIEKAHVDTLNAKMSQEIGTAIEKLIVDDNSSEESYLSECSDIDADEDSATDKEDSDDDIQNTKKLNSAGSKSKKGGSLRGELPSFSYWPGNGTCMMHSDTNQPCPVAGEELVIEKYEKLKVAFHAEWKATIMQYTDKYGPETTAWERLFDYEKQEIFYYNRKSGQRCKEQNPAICEKCDGLIAAADYKCFSCGTMRSEINTGKYKGRISLSNMIKLEKGS</sequence>
<protein>
    <submittedName>
        <fullName evidence="2">Uncharacterized protein</fullName>
    </submittedName>
</protein>
<name>A0A7S4UJQ0_9STRA</name>
<feature type="region of interest" description="Disordered" evidence="1">
    <location>
        <begin position="214"/>
        <end position="253"/>
    </location>
</feature>
<gene>
    <name evidence="2" type="ORF">DBRI00130_LOCUS5174</name>
</gene>
<evidence type="ECO:0000256" key="1">
    <source>
        <dbReference type="SAM" id="MobiDB-lite"/>
    </source>
</evidence>
<dbReference type="AlphaFoldDB" id="A0A7S4UJQ0"/>
<accession>A0A7S4UJQ0</accession>